<protein>
    <recommendedName>
        <fullName evidence="4">Protease inhibitor</fullName>
    </recommendedName>
</protein>
<evidence type="ECO:0000256" key="1">
    <source>
        <dbReference type="SAM" id="SignalP"/>
    </source>
</evidence>
<dbReference type="AlphaFoldDB" id="A0A8S0YZX1"/>
<dbReference type="InterPro" id="IPR036084">
    <property type="entry name" value="Ser_inhib-like_sf"/>
</dbReference>
<name>A0A8S0YZX1_ARCPL</name>
<comment type="caution">
    <text evidence="2">The sequence shown here is derived from an EMBL/GenBank/DDBJ whole genome shotgun (WGS) entry which is preliminary data.</text>
</comment>
<reference evidence="2 3" key="1">
    <citation type="submission" date="2020-04" db="EMBL/GenBank/DDBJ databases">
        <authorList>
            <person name="Wallbank WR R."/>
            <person name="Pardo Diaz C."/>
            <person name="Kozak K."/>
            <person name="Martin S."/>
            <person name="Jiggins C."/>
            <person name="Moest M."/>
            <person name="Warren A I."/>
            <person name="Byers J.R.P. K."/>
            <person name="Montejo-Kovacevich G."/>
            <person name="Yen C E."/>
        </authorList>
    </citation>
    <scope>NUCLEOTIDE SEQUENCE [LARGE SCALE GENOMIC DNA]</scope>
</reference>
<keyword evidence="1" id="KW-0732">Signal</keyword>
<dbReference type="Gene3D" id="2.10.25.10">
    <property type="entry name" value="Laminin"/>
    <property type="match status" value="1"/>
</dbReference>
<gene>
    <name evidence="2" type="ORF">APLA_LOCUS2060</name>
</gene>
<proteinExistence type="predicted"/>
<dbReference type="EMBL" id="CADEBD010000175">
    <property type="protein sequence ID" value="CAB3224835.1"/>
    <property type="molecule type" value="Genomic_DNA"/>
</dbReference>
<organism evidence="2 3">
    <name type="scientific">Arctia plantaginis</name>
    <name type="common">Wood tiger moth</name>
    <name type="synonym">Phalaena plantaginis</name>
    <dbReference type="NCBI Taxonomy" id="874455"/>
    <lineage>
        <taxon>Eukaryota</taxon>
        <taxon>Metazoa</taxon>
        <taxon>Ecdysozoa</taxon>
        <taxon>Arthropoda</taxon>
        <taxon>Hexapoda</taxon>
        <taxon>Insecta</taxon>
        <taxon>Pterygota</taxon>
        <taxon>Neoptera</taxon>
        <taxon>Endopterygota</taxon>
        <taxon>Lepidoptera</taxon>
        <taxon>Glossata</taxon>
        <taxon>Ditrysia</taxon>
        <taxon>Noctuoidea</taxon>
        <taxon>Erebidae</taxon>
        <taxon>Arctiinae</taxon>
        <taxon>Arctia</taxon>
    </lineage>
</organism>
<dbReference type="Proteomes" id="UP000494256">
    <property type="component" value="Unassembled WGS sequence"/>
</dbReference>
<dbReference type="SUPFAM" id="SSF57567">
    <property type="entry name" value="Serine protease inhibitors"/>
    <property type="match status" value="1"/>
</dbReference>
<evidence type="ECO:0008006" key="4">
    <source>
        <dbReference type="Google" id="ProtNLM"/>
    </source>
</evidence>
<sequence length="102" mass="11380">MKVLIALCVLAFITLSFAKPQVHPHPRGCRSILDRCHSYCEEGTHSYTIGCDYRVLEATCDEPNPQPEKFMMCDYSACYCDAPTVRDSASGKCVALDKCPQK</sequence>
<evidence type="ECO:0000313" key="2">
    <source>
        <dbReference type="EMBL" id="CAB3224835.1"/>
    </source>
</evidence>
<accession>A0A8S0YZX1</accession>
<feature type="chain" id="PRO_5035769846" description="Protease inhibitor" evidence="1">
    <location>
        <begin position="19"/>
        <end position="102"/>
    </location>
</feature>
<feature type="signal peptide" evidence="1">
    <location>
        <begin position="1"/>
        <end position="18"/>
    </location>
</feature>
<dbReference type="OrthoDB" id="7479939at2759"/>
<evidence type="ECO:0000313" key="3">
    <source>
        <dbReference type="Proteomes" id="UP000494256"/>
    </source>
</evidence>